<accession>A0A318SEX0</accession>
<dbReference type="RefSeq" id="WP_110466260.1">
    <property type="nucleotide sequence ID" value="NZ_JAMOFZ010000018.1"/>
</dbReference>
<feature type="chain" id="PRO_5016366739" evidence="2">
    <location>
        <begin position="23"/>
        <end position="170"/>
    </location>
</feature>
<dbReference type="PROSITE" id="PS51257">
    <property type="entry name" value="PROKAR_LIPOPROTEIN"/>
    <property type="match status" value="1"/>
</dbReference>
<keyword evidence="4" id="KW-1185">Reference proteome</keyword>
<dbReference type="AlphaFoldDB" id="A0A318SEX0"/>
<keyword evidence="1 2" id="KW-0732">Signal</keyword>
<evidence type="ECO:0000256" key="1">
    <source>
        <dbReference type="ARBA" id="ARBA00022729"/>
    </source>
</evidence>
<comment type="caution">
    <text evidence="3">The sequence shown here is derived from an EMBL/GenBank/DDBJ whole genome shotgun (WGS) entry which is preliminary data.</text>
</comment>
<evidence type="ECO:0000313" key="4">
    <source>
        <dbReference type="Proteomes" id="UP000247540"/>
    </source>
</evidence>
<organism evidence="3 4">
    <name type="scientific">Xylophilus ampelinus</name>
    <dbReference type="NCBI Taxonomy" id="54067"/>
    <lineage>
        <taxon>Bacteria</taxon>
        <taxon>Pseudomonadati</taxon>
        <taxon>Pseudomonadota</taxon>
        <taxon>Betaproteobacteria</taxon>
        <taxon>Burkholderiales</taxon>
        <taxon>Xylophilus</taxon>
    </lineage>
</organism>
<dbReference type="Gene3D" id="3.30.1450.10">
    <property type="match status" value="1"/>
</dbReference>
<reference evidence="3 4" key="1">
    <citation type="submission" date="2018-06" db="EMBL/GenBank/DDBJ databases">
        <title>Genomic Encyclopedia of Type Strains, Phase III (KMG-III): the genomes of soil and plant-associated and newly described type strains.</title>
        <authorList>
            <person name="Whitman W."/>
        </authorList>
    </citation>
    <scope>NUCLEOTIDE SEQUENCE [LARGE SCALE GENOMIC DNA]</scope>
    <source>
        <strain evidence="3 4">CECT 7646</strain>
    </source>
</reference>
<dbReference type="EMBL" id="QJTC01000018">
    <property type="protein sequence ID" value="PYE75955.1"/>
    <property type="molecule type" value="Genomic_DNA"/>
</dbReference>
<sequence length="170" mass="19025">MHAFIRWTTRAAAACLLLAALAGCDPQRIESLEEGVATEADVRRAFGEPERIWPEADGARTFEYNRQPAGLRNYMITVGTDGRMRDLRQVLTPANFARLQPGMPALEVRRLLGRPMQETPFSRTTETVWEWRYLAPPNTSMVFSATFGADGRLLRSGSQVDPRSEAQRAG</sequence>
<evidence type="ECO:0000313" key="3">
    <source>
        <dbReference type="EMBL" id="PYE75955.1"/>
    </source>
</evidence>
<feature type="signal peptide" evidence="2">
    <location>
        <begin position="1"/>
        <end position="22"/>
    </location>
</feature>
<dbReference type="InterPro" id="IPR037873">
    <property type="entry name" value="BamE-like"/>
</dbReference>
<evidence type="ECO:0000256" key="2">
    <source>
        <dbReference type="SAM" id="SignalP"/>
    </source>
</evidence>
<protein>
    <submittedName>
        <fullName evidence="3">Beta-barrel assembly machine subunit BamE</fullName>
    </submittedName>
</protein>
<proteinExistence type="predicted"/>
<name>A0A318SEX0_9BURK</name>
<dbReference type="Proteomes" id="UP000247540">
    <property type="component" value="Unassembled WGS sequence"/>
</dbReference>
<gene>
    <name evidence="3" type="ORF">DFQ15_11881</name>
</gene>
<dbReference type="OrthoDB" id="5297256at2"/>